<name>A0A0U5H6L6_9EURY</name>
<reference evidence="2" key="1">
    <citation type="journal article" date="2016" name="Environ. Microbiol.">
        <title>The complete genome of a viable archaeum isolated from 123-million-year-old rock salt.</title>
        <authorList>
            <person name="Jaakkola S.T."/>
            <person name="Pfeiffer F."/>
            <person name="Ravantti J.J."/>
            <person name="Guo Q."/>
            <person name="Liu Y."/>
            <person name="Chen X."/>
            <person name="Ma H."/>
            <person name="Yang C."/>
            <person name="Oksanen H.M."/>
            <person name="Bamford D.H."/>
        </authorList>
    </citation>
    <scope>NUCLEOTIDE SEQUENCE</scope>
    <source>
        <strain evidence="2">JI20-1</strain>
    </source>
</reference>
<dbReference type="AlphaFoldDB" id="A0A0U5H6L6"/>
<organism evidence="1 2">
    <name type="scientific">Halobacterium hubeiense</name>
    <dbReference type="NCBI Taxonomy" id="1407499"/>
    <lineage>
        <taxon>Archaea</taxon>
        <taxon>Methanobacteriati</taxon>
        <taxon>Methanobacteriota</taxon>
        <taxon>Stenosarchaea group</taxon>
        <taxon>Halobacteria</taxon>
        <taxon>Halobacteriales</taxon>
        <taxon>Halobacteriaceae</taxon>
        <taxon>Halobacterium</taxon>
    </lineage>
</organism>
<dbReference type="KEGG" id="hhb:Hhub_2392"/>
<sequence length="42" mass="4973">MTSVQSDTNCENRKRFGGWDRTFERRGLREPRLSRGRSESVD</sequence>
<accession>A0A0U5H6L6</accession>
<dbReference type="STRING" id="1407499.HHUB_2392"/>
<protein>
    <submittedName>
        <fullName evidence="1">Uncharacterized protein</fullName>
    </submittedName>
</protein>
<keyword evidence="2" id="KW-1185">Reference proteome</keyword>
<evidence type="ECO:0000313" key="2">
    <source>
        <dbReference type="Proteomes" id="UP000066737"/>
    </source>
</evidence>
<gene>
    <name evidence="1" type="ORF">HHUB_2392</name>
</gene>
<proteinExistence type="predicted"/>
<dbReference type="Proteomes" id="UP000066737">
    <property type="component" value="Chromosome I"/>
</dbReference>
<dbReference type="EMBL" id="LN831302">
    <property type="protein sequence ID" value="CQH56516.1"/>
    <property type="molecule type" value="Genomic_DNA"/>
</dbReference>
<evidence type="ECO:0000313" key="1">
    <source>
        <dbReference type="EMBL" id="CQH56516.1"/>
    </source>
</evidence>